<feature type="signal peptide" evidence="2">
    <location>
        <begin position="1"/>
        <end position="21"/>
    </location>
</feature>
<accession>A0A7W7HGB8</accession>
<comment type="caution">
    <text evidence="3">The sequence shown here is derived from an EMBL/GenBank/DDBJ whole genome shotgun (WGS) entry which is preliminary data.</text>
</comment>
<dbReference type="EMBL" id="JACHNC010000001">
    <property type="protein sequence ID" value="MBB4750035.1"/>
    <property type="molecule type" value="Genomic_DNA"/>
</dbReference>
<evidence type="ECO:0000313" key="4">
    <source>
        <dbReference type="Proteomes" id="UP000590511"/>
    </source>
</evidence>
<proteinExistence type="predicted"/>
<reference evidence="3 4" key="1">
    <citation type="submission" date="2020-08" db="EMBL/GenBank/DDBJ databases">
        <title>Sequencing the genomes of 1000 actinobacteria strains.</title>
        <authorList>
            <person name="Klenk H.-P."/>
        </authorList>
    </citation>
    <scope>NUCLEOTIDE SEQUENCE [LARGE SCALE GENOMIC DNA]</scope>
    <source>
        <strain evidence="3 4">DSM 43150</strain>
    </source>
</reference>
<protein>
    <recommendedName>
        <fullName evidence="5">Secreted protein</fullName>
    </recommendedName>
</protein>
<evidence type="ECO:0000313" key="3">
    <source>
        <dbReference type="EMBL" id="MBB4750035.1"/>
    </source>
</evidence>
<feature type="region of interest" description="Disordered" evidence="1">
    <location>
        <begin position="20"/>
        <end position="123"/>
    </location>
</feature>
<gene>
    <name evidence="3" type="ORF">BJ964_004196</name>
</gene>
<evidence type="ECO:0000256" key="1">
    <source>
        <dbReference type="SAM" id="MobiDB-lite"/>
    </source>
</evidence>
<evidence type="ECO:0008006" key="5">
    <source>
        <dbReference type="Google" id="ProtNLM"/>
    </source>
</evidence>
<name>A0A7W7HGB8_9ACTN</name>
<evidence type="ECO:0000256" key="2">
    <source>
        <dbReference type="SAM" id="SignalP"/>
    </source>
</evidence>
<feature type="chain" id="PRO_5039613925" description="Secreted protein" evidence="2">
    <location>
        <begin position="22"/>
        <end position="145"/>
    </location>
</feature>
<keyword evidence="2" id="KW-0732">Signal</keyword>
<feature type="compositionally biased region" description="Basic and acidic residues" evidence="1">
    <location>
        <begin position="42"/>
        <end position="64"/>
    </location>
</feature>
<sequence>MRLLRLAGIGGLRLAVAVAGAAEAEKKKEKKRPRGAPTARRPAPERRESRKQHLDDLPGQEHRRGPSGRQVVQERQQGAVVVFRGPGANDPGDAADQEHDPSGQAEEHRGLADPQHGPVPVAGHRAVGFAAHGGAGLFVRVAPSR</sequence>
<dbReference type="RefSeq" id="WP_188122259.1">
    <property type="nucleotide sequence ID" value="NZ_BOMP01000031.1"/>
</dbReference>
<dbReference type="AlphaFoldDB" id="A0A7W7HGB8"/>
<feature type="compositionally biased region" description="Basic and acidic residues" evidence="1">
    <location>
        <begin position="96"/>
        <end position="111"/>
    </location>
</feature>
<dbReference type="Proteomes" id="UP000590511">
    <property type="component" value="Unassembled WGS sequence"/>
</dbReference>
<organism evidence="3 4">
    <name type="scientific">Actinoplanes lobatus</name>
    <dbReference type="NCBI Taxonomy" id="113568"/>
    <lineage>
        <taxon>Bacteria</taxon>
        <taxon>Bacillati</taxon>
        <taxon>Actinomycetota</taxon>
        <taxon>Actinomycetes</taxon>
        <taxon>Micromonosporales</taxon>
        <taxon>Micromonosporaceae</taxon>
        <taxon>Actinoplanes</taxon>
    </lineage>
</organism>